<proteinExistence type="predicted"/>
<keyword evidence="2" id="KW-0472">Membrane</keyword>
<dbReference type="AlphaFoldDB" id="X6NTU2"/>
<name>X6NTU2_RETFI</name>
<keyword evidence="4" id="KW-1185">Reference proteome</keyword>
<evidence type="ECO:0000256" key="2">
    <source>
        <dbReference type="SAM" id="Phobius"/>
    </source>
</evidence>
<evidence type="ECO:0000313" key="4">
    <source>
        <dbReference type="Proteomes" id="UP000023152"/>
    </source>
</evidence>
<comment type="caution">
    <text evidence="3">The sequence shown here is derived from an EMBL/GenBank/DDBJ whole genome shotgun (WGS) entry which is preliminary data.</text>
</comment>
<feature type="transmembrane region" description="Helical" evidence="2">
    <location>
        <begin position="23"/>
        <end position="42"/>
    </location>
</feature>
<protein>
    <submittedName>
        <fullName evidence="3">Uncharacterized protein</fullName>
    </submittedName>
</protein>
<keyword evidence="2" id="KW-1133">Transmembrane helix</keyword>
<feature type="region of interest" description="Disordered" evidence="1">
    <location>
        <begin position="66"/>
        <end position="89"/>
    </location>
</feature>
<sequence length="116" mass="12923">MNITYSKEQLHLLNIEKTIRPCWFYFTFNLLIILGLSLKVASEIYARKLEARLGSSNGFGQAQATLSPLQEQQGKKEDKSKATVMSSNGKTSKILSPLANVPISEEYTIDVEAIIT</sequence>
<dbReference type="EMBL" id="ASPP01006184">
    <property type="protein sequence ID" value="ETO29204.1"/>
    <property type="molecule type" value="Genomic_DNA"/>
</dbReference>
<evidence type="ECO:0000313" key="3">
    <source>
        <dbReference type="EMBL" id="ETO29204.1"/>
    </source>
</evidence>
<evidence type="ECO:0000256" key="1">
    <source>
        <dbReference type="SAM" id="MobiDB-lite"/>
    </source>
</evidence>
<accession>X6NTU2</accession>
<organism evidence="3 4">
    <name type="scientific">Reticulomyxa filosa</name>
    <dbReference type="NCBI Taxonomy" id="46433"/>
    <lineage>
        <taxon>Eukaryota</taxon>
        <taxon>Sar</taxon>
        <taxon>Rhizaria</taxon>
        <taxon>Retaria</taxon>
        <taxon>Foraminifera</taxon>
        <taxon>Monothalamids</taxon>
        <taxon>Reticulomyxidae</taxon>
        <taxon>Reticulomyxa</taxon>
    </lineage>
</organism>
<keyword evidence="2" id="KW-0812">Transmembrane</keyword>
<dbReference type="Proteomes" id="UP000023152">
    <property type="component" value="Unassembled WGS sequence"/>
</dbReference>
<reference evidence="3 4" key="1">
    <citation type="journal article" date="2013" name="Curr. Biol.">
        <title>The Genome of the Foraminiferan Reticulomyxa filosa.</title>
        <authorList>
            <person name="Glockner G."/>
            <person name="Hulsmann N."/>
            <person name="Schleicher M."/>
            <person name="Noegel A.A."/>
            <person name="Eichinger L."/>
            <person name="Gallinger C."/>
            <person name="Pawlowski J."/>
            <person name="Sierra R."/>
            <person name="Euteneuer U."/>
            <person name="Pillet L."/>
            <person name="Moustafa A."/>
            <person name="Platzer M."/>
            <person name="Groth M."/>
            <person name="Szafranski K."/>
            <person name="Schliwa M."/>
        </authorList>
    </citation>
    <scope>NUCLEOTIDE SEQUENCE [LARGE SCALE GENOMIC DNA]</scope>
</reference>
<gene>
    <name evidence="3" type="ORF">RFI_07921</name>
</gene>